<dbReference type="SUPFAM" id="SSF48371">
    <property type="entry name" value="ARM repeat"/>
    <property type="match status" value="1"/>
</dbReference>
<evidence type="ECO:0000313" key="12">
    <source>
        <dbReference type="Proteomes" id="UP000694427"/>
    </source>
</evidence>
<comment type="similarity">
    <text evidence="1">Belongs to the adenomatous polyposis coli (APC) family.</text>
</comment>
<reference evidence="11" key="1">
    <citation type="submission" date="2025-08" db="UniProtKB">
        <authorList>
            <consortium name="Ensembl"/>
        </authorList>
    </citation>
    <scope>IDENTIFICATION</scope>
</reference>
<feature type="region of interest" description="Disordered" evidence="7">
    <location>
        <begin position="77"/>
        <end position="126"/>
    </location>
</feature>
<dbReference type="GO" id="GO:0007026">
    <property type="term" value="P:negative regulation of microtubule depolymerization"/>
    <property type="evidence" value="ECO:0007669"/>
    <property type="project" value="TreeGrafter"/>
</dbReference>
<feature type="region of interest" description="Disordered" evidence="7">
    <location>
        <begin position="1006"/>
        <end position="1056"/>
    </location>
</feature>
<feature type="compositionally biased region" description="Basic and acidic residues" evidence="7">
    <location>
        <begin position="2510"/>
        <end position="2520"/>
    </location>
</feature>
<feature type="repeat" description="ARM" evidence="5">
    <location>
        <begin position="649"/>
        <end position="691"/>
    </location>
</feature>
<dbReference type="SUPFAM" id="SSF82931">
    <property type="entry name" value="Tumor suppressor gene product Apc"/>
    <property type="match status" value="1"/>
</dbReference>
<feature type="compositionally biased region" description="Basic and acidic residues" evidence="7">
    <location>
        <begin position="2549"/>
        <end position="2559"/>
    </location>
</feature>
<keyword evidence="2" id="KW-0879">Wnt signaling pathway</keyword>
<dbReference type="InterPro" id="IPR009234">
    <property type="entry name" value="APC_basic_dom"/>
</dbReference>
<dbReference type="GO" id="GO:0016342">
    <property type="term" value="C:catenin complex"/>
    <property type="evidence" value="ECO:0007669"/>
    <property type="project" value="TreeGrafter"/>
</dbReference>
<feature type="compositionally biased region" description="Basic and acidic residues" evidence="7">
    <location>
        <begin position="2048"/>
        <end position="2066"/>
    </location>
</feature>
<feature type="domain" description="EB-1 binding" evidence="8">
    <location>
        <begin position="2527"/>
        <end position="2684"/>
    </location>
</feature>
<dbReference type="Pfam" id="PF16689">
    <property type="entry name" value="APC_N_CC"/>
    <property type="match status" value="1"/>
</dbReference>
<evidence type="ECO:0000256" key="5">
    <source>
        <dbReference type="PROSITE-ProRule" id="PRU00259"/>
    </source>
</evidence>
<sequence length="2690" mass="294643">MAAASYDQLLKQVEALKMENSNLRQELEDNSNHLTKLETEASNMKEVLKHLQGSIEEDSKDSQGQIEFLERIKEMSHDPSSFSGVKMRSKASLQGSGSAHSTDSSPSPSPMSSFPRRGVTGGGRDSAGYLEELEKERSLLMAELEKEEKEKDWYYAQLQNLTKRIDSLPLTENFSLQTDMTRRQLEYEARQIRAAMEEQLGSCQDMEKRAQGRVARIQQIEKDMLRIQTRLQTQAADAEVLDYSDIITRPPVKKILFESALYVFVCQGSISRADHDAASEINSAGSYSVPRRLTSHLGTKVEMVYSLLSMLGTHDKDDMSRTLLAMSSSQDSCIAMRQSGCLPLLIQLLHGNDKDSVLLGNSRGSKEARARASAALHNIIHSQPDDKRGRQEIRVLHLLEQIRAYCETCWEWQESHERGVDQDKNPMPSPVEHQICPAVCVLMKLSFDEEHRHAMNELGGLQAIGELLQVDCEIYGLTNDHYSVTLRRYAGMALTNLTFGDVANKATLCSMKGCMRAMVAQLKSESEDLQQVIASVLRNLSWRADVNSKKILREVGSVRALMECALEIQKESTLKSVLSALWNLSAHCTENKADICAVPGALAFLVSTLTYRSQTNTLAIIESGGGILRNVSSLIATNEEHRQILRENSCLQTLLQHLKSHSLTIVSNACGTLWNLSARNAKDQEALWDMGAVSMLKNLIHSKHKMIAMGSAAALRNLMANRPTKYKDANIMSPGSSLPSLHVRKQKALIEELDAQHLSETFDNIDNLSPKASHRAKPRHKHNVYGDYDGVCRSDGYNPSGVGVRSPYMNTPVLSSPSSRDNRGNGESVRAERDRSLDRERRGFHSDVEAAKRMVQIPTTAAQIAVVMEEVQSMHLSMDERTAGSTPDPHVVQDDMIRRQTAVHGHQNMYSYNKTDPSGRPCPMPKVEYRASNDSLNSVNSTDGYGKRGQMKPSVDSYSEDDEGKCCVYRKYPADLAHKIHNANHMEDDNGDLDTPINYSLKYSDEQLNSGRQSPSQNERWARPKLLDDEMKRPDQKPPRSQSPGYPMYTEAGSEGEDKLKKYQPRFVQQDLHGFKSRGSNEQTNSGSSHGLNKKISQTICTVDDYADDKPTNYSERYSEEEQLDEQTPNYSMKYNEDHHAEQPIDYSLKYSDTSSKKAMFSHSKPSSTQGSGKDHLSQDTSSSVASLKNQGRQKQLHPSSAQSRGGPTRAVQKNPACKAPTINQETLQTYCVEDTPICFSRGSSLSSLSSEEDEMESCKRNVNSAKNYTNLPMSEKESTSNIASDQRTTDSQSSGHYVRIKPPRHHLGHGDASRHHKTVEFSSGAKSPSKSGAQTPKSPPEHYVQETPLMFSRCTSVSSLESFESHSIASSVQSEPCSGMVSGIISPSDLPDSPGQTMPPSRSKTPPPPPPRSTSVKQKVTVPPHSEKRDLAPRHAVVSAAVQKVQVLPDNDTLLHFATECTPDGFSCASSLSALSLDEPFIQKDVELKIMPPVHEDDHTNEAELEKEDIQEPRVQEKPPSSTEPGKDILDDSDDDDDIEILEACINSAMPTKSSRKTKKQSPSSTSRIPPSVARKPSQLPVYKLLPPQNRGQQQKHVTLTHCEDMPRVYCVEGTPINFSTASSLSDLTIDSPPNEMAGIESSAPHAEASGQRRDTLPEGKSAEAKDISLSPPMQSPLAENEGDDILAECINSAMPKGKIHKPFRVQKMPEQAQHPSTATGNLVQQDLEKKKPTSPVKPMPQSSEYRARMLKRPEAPNSLSEAASYTDKNKEMEKQEPKVVIREFADKPANPEVRTRVSAFQTAPTKPLQKPSFPQAAKENTVAVCDEKQKFSIEDTPVCFSRNSSLSSLSDIDQENNNKDCSHKDDATQMEVPRPQASGYAPKAFHVEDTPVCFSRNSSLSSLSIDSEDDLLQECISSAMPKKKKQPARNKSEEPGVKEEKSMSADGILAEEPDLILDLTDTHSPISEQALSPDSESFDWKAIQEGANSIVSSLHQAAASLSRQGSSDSDSILSLKSGISIGSPFHLPLNQEDNKPATNKGPRIVKPGEKGTLESKKKEEESKSLKGGKKVYKSLITGKPRPSLESMPSQHRQAPVISRGRTMIHVPGVRSSSPSTSPVPKQTPPRGQMSKPPSQAPGPGNSPRTMKIPASSEPNPARDAASSQGGSSKASSRSGSRDSTPSRPVQQSLTRPMQSPGRASVSPGRSSLNQSSKLTQLPRTASPSAASAKSFGSGRMAYTSPGRQLGQQTPTKQSGLPRSTSGIPRSESASKSLNQCGASGPSKKAELSRMSSTKSSGSESDRSEKPGLVRQSTFIKEAPSPTLKRKLEESASFESLSPSSPSQSQTPVSSPSLPDMSLSLPYQGSGWRKSPQSQNSAENGDGKSLRRHDISRSHSESPSRLPINRTGTWKREQSKHSSSLPRVGTWKRTGSSSSILSASSESSEKGRSEDERQPANPPQKSSKEGGLERKGTWRKMKESENSYAPSMTLDLPDPTGDAAHSMGAAMSKTEDVWVRIEDCPINNPRSSKSPTANTPPVIDSQSNKGLPCDRDSNESHSKQPLASENGAMGHLGSETNLNLLRSSESLDKKVTDIKPAPSNPNIGTEVHEFPVAERTPFSSTNSSKHSSPSGAVAARVSPFNYTPSPRKSSADGTTPRPSQIPTPITSNAKKRDTKGDTTESGSYIVTSV</sequence>
<feature type="compositionally biased region" description="Low complexity" evidence="7">
    <location>
        <begin position="96"/>
        <end position="115"/>
    </location>
</feature>
<dbReference type="PANTHER" id="PTHR12607:SF11">
    <property type="entry name" value="ADENOMATOUS POLYPOSIS COLI PROTEIN"/>
    <property type="match status" value="1"/>
</dbReference>
<dbReference type="InterPro" id="IPR009240">
    <property type="entry name" value="APC_15aa_rpt"/>
</dbReference>
<feature type="region of interest" description="Disordered" evidence="7">
    <location>
        <begin position="934"/>
        <end position="960"/>
    </location>
</feature>
<name>A0A8C1PZC1_CYPCA</name>
<evidence type="ECO:0000313" key="11">
    <source>
        <dbReference type="Ensembl" id="ENSCCRP00010111793.1"/>
    </source>
</evidence>
<feature type="compositionally biased region" description="Polar residues" evidence="7">
    <location>
        <begin position="1006"/>
        <end position="1019"/>
    </location>
</feature>
<evidence type="ECO:0000259" key="10">
    <source>
        <dbReference type="Pfam" id="PF16689"/>
    </source>
</evidence>
<dbReference type="InterPro" id="IPR009223">
    <property type="entry name" value="APC_rpt"/>
</dbReference>
<feature type="compositionally biased region" description="Low complexity" evidence="7">
    <location>
        <begin position="1323"/>
        <end position="1334"/>
    </location>
</feature>
<feature type="compositionally biased region" description="Basic residues" evidence="7">
    <location>
        <begin position="1299"/>
        <end position="1308"/>
    </location>
</feature>
<feature type="region of interest" description="Disordered" evidence="7">
    <location>
        <begin position="799"/>
        <end position="844"/>
    </location>
</feature>
<feature type="region of interest" description="Disordered" evidence="7">
    <location>
        <begin position="1632"/>
        <end position="1681"/>
    </location>
</feature>
<dbReference type="Pfam" id="PF16629">
    <property type="entry name" value="Arm_APC_u3"/>
    <property type="match status" value="1"/>
</dbReference>
<feature type="compositionally biased region" description="Polar residues" evidence="7">
    <location>
        <begin position="2186"/>
        <end position="2195"/>
    </location>
</feature>
<evidence type="ECO:0000256" key="1">
    <source>
        <dbReference type="ARBA" id="ARBA00009051"/>
    </source>
</evidence>
<dbReference type="InterPro" id="IPR026818">
    <property type="entry name" value="Apc_fam"/>
</dbReference>
<keyword evidence="12" id="KW-1185">Reference proteome</keyword>
<dbReference type="GO" id="GO:0044877">
    <property type="term" value="F:protein-containing complex binding"/>
    <property type="evidence" value="ECO:0007669"/>
    <property type="project" value="UniProtKB-ARBA"/>
</dbReference>
<dbReference type="GO" id="GO:0080090">
    <property type="term" value="P:regulation of primary metabolic process"/>
    <property type="evidence" value="ECO:0007669"/>
    <property type="project" value="UniProtKB-ARBA"/>
</dbReference>
<feature type="compositionally biased region" description="Polar residues" evidence="7">
    <location>
        <begin position="2575"/>
        <end position="2585"/>
    </location>
</feature>
<dbReference type="GO" id="GO:0016055">
    <property type="term" value="P:Wnt signaling pathway"/>
    <property type="evidence" value="ECO:0007669"/>
    <property type="project" value="UniProtKB-KW"/>
</dbReference>
<feature type="region of interest" description="Disordered" evidence="7">
    <location>
        <begin position="1998"/>
        <end position="2017"/>
    </location>
</feature>
<dbReference type="GO" id="GO:0007399">
    <property type="term" value="P:nervous system development"/>
    <property type="evidence" value="ECO:0007669"/>
    <property type="project" value="TreeGrafter"/>
</dbReference>
<feature type="compositionally biased region" description="Polar residues" evidence="7">
    <location>
        <begin position="2243"/>
        <end position="2279"/>
    </location>
</feature>
<reference evidence="11" key="2">
    <citation type="submission" date="2025-09" db="UniProtKB">
        <authorList>
            <consortium name="Ensembl"/>
        </authorList>
    </citation>
    <scope>IDENTIFICATION</scope>
</reference>
<dbReference type="Pfam" id="PF00514">
    <property type="entry name" value="Arm"/>
    <property type="match status" value="1"/>
</dbReference>
<dbReference type="InterPro" id="IPR036149">
    <property type="entry name" value="APC_N_sf"/>
</dbReference>
<dbReference type="GO" id="GO:0120025">
    <property type="term" value="C:plasma membrane bounded cell projection"/>
    <property type="evidence" value="ECO:0007669"/>
    <property type="project" value="UniProtKB-ARBA"/>
</dbReference>
<dbReference type="GO" id="GO:0008285">
    <property type="term" value="P:negative regulation of cell population proliferation"/>
    <property type="evidence" value="ECO:0007669"/>
    <property type="project" value="UniProtKB-ARBA"/>
</dbReference>
<feature type="compositionally biased region" description="Polar residues" evidence="7">
    <location>
        <begin position="808"/>
        <end position="819"/>
    </location>
</feature>
<feature type="coiled-coil region" evidence="6">
    <location>
        <begin position="6"/>
        <end position="54"/>
    </location>
</feature>
<dbReference type="Pfam" id="PF16630">
    <property type="entry name" value="APC_u5"/>
    <property type="match status" value="1"/>
</dbReference>
<feature type="compositionally biased region" description="Basic and acidic residues" evidence="7">
    <location>
        <begin position="1652"/>
        <end position="1668"/>
    </location>
</feature>
<dbReference type="GO" id="GO:0001708">
    <property type="term" value="P:cell fate specification"/>
    <property type="evidence" value="ECO:0007669"/>
    <property type="project" value="TreeGrafter"/>
</dbReference>
<feature type="compositionally biased region" description="Low complexity" evidence="7">
    <location>
        <begin position="2332"/>
        <end position="2363"/>
    </location>
</feature>
<dbReference type="Gene3D" id="1.25.10.10">
    <property type="entry name" value="Leucine-rich Repeat Variant"/>
    <property type="match status" value="1"/>
</dbReference>
<dbReference type="Pfam" id="PF05923">
    <property type="entry name" value="APC_r"/>
    <property type="match status" value="6"/>
</dbReference>
<feature type="compositionally biased region" description="Basic and acidic residues" evidence="7">
    <location>
        <begin position="2444"/>
        <end position="2455"/>
    </location>
</feature>
<feature type="compositionally biased region" description="Low complexity" evidence="7">
    <location>
        <begin position="2113"/>
        <end position="2122"/>
    </location>
</feature>
<feature type="compositionally biased region" description="Basic and acidic residues" evidence="7">
    <location>
        <begin position="1769"/>
        <end position="1779"/>
    </location>
</feature>
<dbReference type="InterPro" id="IPR041257">
    <property type="entry name" value="APC_rep"/>
</dbReference>
<dbReference type="InterPro" id="IPR011989">
    <property type="entry name" value="ARM-like"/>
</dbReference>
<dbReference type="InterPro" id="IPR016024">
    <property type="entry name" value="ARM-type_fold"/>
</dbReference>
<feature type="compositionally biased region" description="Basic and acidic residues" evidence="7">
    <location>
        <begin position="1020"/>
        <end position="1038"/>
    </location>
</feature>
<feature type="compositionally biased region" description="Basic and acidic residues" evidence="7">
    <location>
        <begin position="820"/>
        <end position="844"/>
    </location>
</feature>
<dbReference type="GO" id="GO:0030877">
    <property type="term" value="C:beta-catenin destruction complex"/>
    <property type="evidence" value="ECO:0007669"/>
    <property type="project" value="TreeGrafter"/>
</dbReference>
<organism evidence="11 12">
    <name type="scientific">Cyprinus carpio</name>
    <name type="common">Common carp</name>
    <dbReference type="NCBI Taxonomy" id="7962"/>
    <lineage>
        <taxon>Eukaryota</taxon>
        <taxon>Metazoa</taxon>
        <taxon>Chordata</taxon>
        <taxon>Craniata</taxon>
        <taxon>Vertebrata</taxon>
        <taxon>Euteleostomi</taxon>
        <taxon>Actinopterygii</taxon>
        <taxon>Neopterygii</taxon>
        <taxon>Teleostei</taxon>
        <taxon>Ostariophysi</taxon>
        <taxon>Cypriniformes</taxon>
        <taxon>Cyprinidae</taxon>
        <taxon>Cyprininae</taxon>
        <taxon>Cyprinus</taxon>
    </lineage>
</organism>
<dbReference type="GO" id="GO:0048513">
    <property type="term" value="P:animal organ development"/>
    <property type="evidence" value="ECO:0007669"/>
    <property type="project" value="UniProtKB-ARBA"/>
</dbReference>
<dbReference type="Pfam" id="PF05937">
    <property type="entry name" value="EB1_binding"/>
    <property type="match status" value="1"/>
</dbReference>
<proteinExistence type="inferred from homology"/>
<evidence type="ECO:0000256" key="3">
    <source>
        <dbReference type="ARBA" id="ARBA00022737"/>
    </source>
</evidence>
<accession>A0A8C1PZC1</accession>
<feature type="compositionally biased region" description="Polar residues" evidence="7">
    <location>
        <begin position="2641"/>
        <end position="2669"/>
    </location>
</feature>
<dbReference type="Proteomes" id="UP000694427">
    <property type="component" value="Unplaced"/>
</dbReference>
<dbReference type="Pfam" id="PF16633">
    <property type="entry name" value="APC_u9"/>
    <property type="match status" value="1"/>
</dbReference>
<dbReference type="GO" id="GO:0090090">
    <property type="term" value="P:negative regulation of canonical Wnt signaling pathway"/>
    <property type="evidence" value="ECO:0007669"/>
    <property type="project" value="TreeGrafter"/>
</dbReference>
<dbReference type="SUPFAM" id="SSF58050">
    <property type="entry name" value="N-terminal coiled coil domain from apc"/>
    <property type="match status" value="1"/>
</dbReference>
<evidence type="ECO:0000256" key="2">
    <source>
        <dbReference type="ARBA" id="ARBA00022687"/>
    </source>
</evidence>
<feature type="compositionally biased region" description="Polar residues" evidence="7">
    <location>
        <begin position="2525"/>
        <end position="2546"/>
    </location>
</feature>
<dbReference type="InterPro" id="IPR009224">
    <property type="entry name" value="SAMP"/>
</dbReference>
<dbReference type="FunFam" id="1.25.10.10:FF:000035">
    <property type="entry name" value="adenomatous polyposis coli protein 2"/>
    <property type="match status" value="1"/>
</dbReference>
<keyword evidence="4 6" id="KW-0175">Coiled coil</keyword>
<feature type="region of interest" description="Disordered" evidence="7">
    <location>
        <begin position="1374"/>
        <end position="1433"/>
    </location>
</feature>
<feature type="compositionally biased region" description="Basic and acidic residues" evidence="7">
    <location>
        <begin position="2463"/>
        <end position="2482"/>
    </location>
</feature>
<evidence type="ECO:0000259" key="9">
    <source>
        <dbReference type="Pfam" id="PF05956"/>
    </source>
</evidence>
<dbReference type="GO" id="GO:0005881">
    <property type="term" value="C:cytoplasmic microtubule"/>
    <property type="evidence" value="ECO:0007669"/>
    <property type="project" value="TreeGrafter"/>
</dbReference>
<feature type="compositionally biased region" description="Polar residues" evidence="7">
    <location>
        <begin position="1078"/>
        <end position="1101"/>
    </location>
</feature>
<keyword evidence="3" id="KW-0677">Repeat</keyword>
<feature type="region of interest" description="Disordered" evidence="7">
    <location>
        <begin position="1495"/>
        <end position="1597"/>
    </location>
</feature>
<dbReference type="Pfam" id="PF18797">
    <property type="entry name" value="APC_rep"/>
    <property type="match status" value="1"/>
</dbReference>
<feature type="region of interest" description="Disordered" evidence="7">
    <location>
        <begin position="1075"/>
        <end position="1129"/>
    </location>
</feature>
<dbReference type="GO" id="GO:0005634">
    <property type="term" value="C:nucleus"/>
    <property type="evidence" value="ECO:0007669"/>
    <property type="project" value="UniProtKB-ARBA"/>
</dbReference>
<dbReference type="Ensembl" id="ENSCCRT00010124370.1">
    <property type="protein sequence ID" value="ENSCCRP00010111793.1"/>
    <property type="gene ID" value="ENSCCRG00010049210.1"/>
</dbReference>
<dbReference type="SMART" id="SM00185">
    <property type="entry name" value="ARM"/>
    <property type="match status" value="7"/>
</dbReference>
<dbReference type="GO" id="GO:0008013">
    <property type="term" value="F:beta-catenin binding"/>
    <property type="evidence" value="ECO:0007669"/>
    <property type="project" value="InterPro"/>
</dbReference>
<dbReference type="Pfam" id="PF16635">
    <property type="entry name" value="APC_u14"/>
    <property type="match status" value="1"/>
</dbReference>
<feature type="compositionally biased region" description="Polar residues" evidence="7">
    <location>
        <begin position="2680"/>
        <end position="2690"/>
    </location>
</feature>
<dbReference type="Pfam" id="PF05956">
    <property type="entry name" value="APC_basic"/>
    <property type="match status" value="1"/>
</dbReference>
<dbReference type="Pfam" id="PF11414">
    <property type="entry name" value="Suppressor_APC"/>
    <property type="match status" value="1"/>
</dbReference>
<dbReference type="InterPro" id="IPR000225">
    <property type="entry name" value="Armadillo"/>
</dbReference>
<feature type="compositionally biased region" description="Polar residues" evidence="7">
    <location>
        <begin position="2291"/>
        <end position="2300"/>
    </location>
</feature>
<feature type="compositionally biased region" description="Polar residues" evidence="7">
    <location>
        <begin position="934"/>
        <end position="943"/>
    </location>
</feature>
<dbReference type="PROSITE" id="PS50176">
    <property type="entry name" value="ARM_REPEAT"/>
    <property type="match status" value="1"/>
</dbReference>
<dbReference type="GO" id="GO:0007389">
    <property type="term" value="P:pattern specification process"/>
    <property type="evidence" value="ECO:0007669"/>
    <property type="project" value="TreeGrafter"/>
</dbReference>
<feature type="domain" description="Adenomatous polyposis coli protein basic" evidence="9">
    <location>
        <begin position="2098"/>
        <end position="2439"/>
    </location>
</feature>
<dbReference type="PANTHER" id="PTHR12607">
    <property type="entry name" value="ADENOMATOUS POLYPOSIS COLI PROTEIN FAMILY"/>
    <property type="match status" value="1"/>
</dbReference>
<feature type="compositionally biased region" description="Polar residues" evidence="7">
    <location>
        <begin position="1261"/>
        <end position="1273"/>
    </location>
</feature>
<feature type="compositionally biased region" description="Polar residues" evidence="7">
    <location>
        <begin position="1280"/>
        <end position="1296"/>
    </location>
</feature>
<dbReference type="FunFam" id="1.10.287.450:FF:000001">
    <property type="entry name" value="adenomatous polyposis coli protein isoform X1"/>
    <property type="match status" value="1"/>
</dbReference>
<dbReference type="InterPro" id="IPR032038">
    <property type="entry name" value="APC_N"/>
</dbReference>
<evidence type="ECO:0000256" key="6">
    <source>
        <dbReference type="SAM" id="Coils"/>
    </source>
</evidence>
<feature type="region of interest" description="Disordered" evidence="7">
    <location>
        <begin position="1244"/>
        <end position="1344"/>
    </location>
</feature>
<feature type="region of interest" description="Disordered" evidence="7">
    <location>
        <begin position="1157"/>
        <end position="1218"/>
    </location>
</feature>
<feature type="compositionally biased region" description="Basic and acidic residues" evidence="7">
    <location>
        <begin position="2382"/>
        <end position="2399"/>
    </location>
</feature>
<dbReference type="GO" id="GO:0008017">
    <property type="term" value="F:microtubule binding"/>
    <property type="evidence" value="ECO:0007669"/>
    <property type="project" value="InterPro"/>
</dbReference>
<evidence type="ECO:0000256" key="7">
    <source>
        <dbReference type="SAM" id="MobiDB-lite"/>
    </source>
</evidence>
<feature type="compositionally biased region" description="Polar residues" evidence="7">
    <location>
        <begin position="1179"/>
        <end position="1206"/>
    </location>
</feature>
<dbReference type="Gene3D" id="1.20.5.10">
    <property type="match status" value="1"/>
</dbReference>
<feature type="compositionally biased region" description="Acidic residues" evidence="7">
    <location>
        <begin position="1532"/>
        <end position="1542"/>
    </location>
</feature>
<dbReference type="InterPro" id="IPR026831">
    <property type="entry name" value="APC_dom"/>
</dbReference>
<feature type="compositionally biased region" description="Basic and acidic residues" evidence="7">
    <location>
        <begin position="1858"/>
        <end position="1869"/>
    </location>
</feature>
<feature type="compositionally biased region" description="Low complexity" evidence="7">
    <location>
        <begin position="2002"/>
        <end position="2017"/>
    </location>
</feature>
<feature type="region of interest" description="Disordered" evidence="7">
    <location>
        <begin position="2025"/>
        <end position="2690"/>
    </location>
</feature>
<feature type="compositionally biased region" description="Polar residues" evidence="7">
    <location>
        <begin position="2205"/>
        <end position="2229"/>
    </location>
</feature>
<evidence type="ECO:0000256" key="4">
    <source>
        <dbReference type="ARBA" id="ARBA00023054"/>
    </source>
</evidence>
<feature type="compositionally biased region" description="Low complexity" evidence="7">
    <location>
        <begin position="2162"/>
        <end position="2185"/>
    </location>
</feature>
<feature type="compositionally biased region" description="Low complexity" evidence="7">
    <location>
        <begin position="2620"/>
        <end position="2631"/>
    </location>
</feature>
<dbReference type="GO" id="GO:0045295">
    <property type="term" value="F:gamma-catenin binding"/>
    <property type="evidence" value="ECO:0007669"/>
    <property type="project" value="TreeGrafter"/>
</dbReference>
<feature type="region of interest" description="Disordered" evidence="7">
    <location>
        <begin position="1918"/>
        <end position="1947"/>
    </location>
</feature>
<evidence type="ECO:0000259" key="8">
    <source>
        <dbReference type="Pfam" id="PF05937"/>
    </source>
</evidence>
<feature type="coiled-coil region" evidence="6">
    <location>
        <begin position="130"/>
        <end position="164"/>
    </location>
</feature>
<dbReference type="InterPro" id="IPR009232">
    <property type="entry name" value="EB1-bd"/>
</dbReference>
<dbReference type="GO" id="GO:0016477">
    <property type="term" value="P:cell migration"/>
    <property type="evidence" value="ECO:0007669"/>
    <property type="project" value="TreeGrafter"/>
</dbReference>
<protein>
    <submittedName>
        <fullName evidence="11">APC regulator of WNT signaling pathway</fullName>
    </submittedName>
</protein>
<dbReference type="Pfam" id="PF05924">
    <property type="entry name" value="SAMP"/>
    <property type="match status" value="3"/>
</dbReference>
<feature type="region of interest" description="Disordered" evidence="7">
    <location>
        <begin position="1753"/>
        <end position="1779"/>
    </location>
</feature>
<feature type="region of interest" description="Disordered" evidence="7">
    <location>
        <begin position="1849"/>
        <end position="1869"/>
    </location>
</feature>
<dbReference type="Gene3D" id="1.10.287.450">
    <property type="entry name" value="Helix hairpin bin"/>
    <property type="match status" value="1"/>
</dbReference>
<feature type="domain" description="Adenomatous polyposis coli N-terminal dimerisation" evidence="10">
    <location>
        <begin position="4"/>
        <end position="55"/>
    </location>
</feature>
<feature type="compositionally biased region" description="Low complexity" evidence="7">
    <location>
        <begin position="2433"/>
        <end position="2443"/>
    </location>
</feature>
<dbReference type="Pfam" id="PF05972">
    <property type="entry name" value="APC_15aa"/>
    <property type="match status" value="2"/>
</dbReference>
<feature type="compositionally biased region" description="Basic and acidic residues" evidence="7">
    <location>
        <begin position="1495"/>
        <end position="1518"/>
    </location>
</feature>
<feature type="compositionally biased region" description="Basic and acidic residues" evidence="7">
    <location>
        <begin position="1932"/>
        <end position="1945"/>
    </location>
</feature>
<dbReference type="GO" id="GO:0030054">
    <property type="term" value="C:cell junction"/>
    <property type="evidence" value="ECO:0007669"/>
    <property type="project" value="UniProtKB-ARBA"/>
</dbReference>